<evidence type="ECO:0000256" key="3">
    <source>
        <dbReference type="ARBA" id="ARBA00022840"/>
    </source>
</evidence>
<dbReference type="Gene3D" id="3.30.300.160">
    <property type="entry name" value="Type II secretion system, protein E, N-terminal domain"/>
    <property type="match status" value="1"/>
</dbReference>
<dbReference type="InterPro" id="IPR001482">
    <property type="entry name" value="T2SS/T4SS_dom"/>
</dbReference>
<dbReference type="eggNOG" id="COG2804">
    <property type="taxonomic scope" value="Bacteria"/>
</dbReference>
<accession>B3PIX2</accession>
<dbReference type="KEGG" id="cja:CJA_0483"/>
<dbReference type="AlphaFoldDB" id="B3PIX2"/>
<dbReference type="PANTHER" id="PTHR30258">
    <property type="entry name" value="TYPE II SECRETION SYSTEM PROTEIN GSPE-RELATED"/>
    <property type="match status" value="1"/>
</dbReference>
<feature type="domain" description="Bacterial type II secretion system protein E" evidence="4">
    <location>
        <begin position="412"/>
        <end position="426"/>
    </location>
</feature>
<dbReference type="SMART" id="SM00382">
    <property type="entry name" value="AAA"/>
    <property type="match status" value="1"/>
</dbReference>
<dbReference type="SUPFAM" id="SSF160246">
    <property type="entry name" value="EspE N-terminal domain-like"/>
    <property type="match status" value="1"/>
</dbReference>
<organism evidence="5 6">
    <name type="scientific">Cellvibrio japonicus (strain Ueda107)</name>
    <name type="common">Pseudomonas fluorescens subsp. cellulosa</name>
    <dbReference type="NCBI Taxonomy" id="498211"/>
    <lineage>
        <taxon>Bacteria</taxon>
        <taxon>Pseudomonadati</taxon>
        <taxon>Pseudomonadota</taxon>
        <taxon>Gammaproteobacteria</taxon>
        <taxon>Cellvibrionales</taxon>
        <taxon>Cellvibrionaceae</taxon>
        <taxon>Cellvibrio</taxon>
    </lineage>
</organism>
<dbReference type="SUPFAM" id="SSF52540">
    <property type="entry name" value="P-loop containing nucleoside triphosphate hydrolases"/>
    <property type="match status" value="1"/>
</dbReference>
<dbReference type="InterPro" id="IPR003593">
    <property type="entry name" value="AAA+_ATPase"/>
</dbReference>
<dbReference type="FunFam" id="3.40.50.300:FF:000398">
    <property type="entry name" value="Type IV pilus assembly ATPase PilB"/>
    <property type="match status" value="1"/>
</dbReference>
<keyword evidence="2" id="KW-0547">Nucleotide-binding</keyword>
<name>B3PIX2_CELJU</name>
<dbReference type="GO" id="GO:0016887">
    <property type="term" value="F:ATP hydrolysis activity"/>
    <property type="evidence" value="ECO:0007669"/>
    <property type="project" value="TreeGrafter"/>
</dbReference>
<dbReference type="GO" id="GO:0005524">
    <property type="term" value="F:ATP binding"/>
    <property type="evidence" value="ECO:0007669"/>
    <property type="project" value="UniProtKB-KW"/>
</dbReference>
<dbReference type="Pfam" id="PF00437">
    <property type="entry name" value="T2SSE"/>
    <property type="match status" value="1"/>
</dbReference>
<dbReference type="STRING" id="498211.CJA_0483"/>
<keyword evidence="6" id="KW-1185">Reference proteome</keyword>
<dbReference type="Gene3D" id="3.40.50.300">
    <property type="entry name" value="P-loop containing nucleotide triphosphate hydrolases"/>
    <property type="match status" value="1"/>
</dbReference>
<dbReference type="EMBL" id="CP000934">
    <property type="protein sequence ID" value="ACE86015.1"/>
    <property type="molecule type" value="Genomic_DNA"/>
</dbReference>
<proteinExistence type="inferred from homology"/>
<dbReference type="InterPro" id="IPR007831">
    <property type="entry name" value="T2SS_GspE_N"/>
</dbReference>
<protein>
    <submittedName>
        <fullName evidence="5">Type IV pilus biogenesis protein</fullName>
    </submittedName>
</protein>
<sequence length="599" mass="66749">MNNDGIPLMMVQPILDRFLDLRGIVDDLVAAGHMSRVDANVLLGASRTREQAIMHPLSYIATQAIEDQQRPGKTLDAETLTAWLAEMARMPQFHIDPMKIDVAKCTEVVSYAFAKRHGILCVQVNQDHVVIACLQPFMGGWEPQVEHVARRQIKKVVANPADIERYMVEFYTLARSISGASGAAAASAITNFEQLVELGKASDPDANDQHIVKIVDWLLQYAYDQRASDIHIEPRREFGRIRFRIDGVLHYVYELPANVATAVTSRLKVLARLDIAEKRKPQDGRIKTRRNDGSEVELRMSTLPTAFGEKLVMRIFDPEVLLRSFADLGLVGDDYQRWHGMLTRPNGILLVTGPTGSGKTTTLYSSLRQLATSEVNVSTIEDPIEMVEESFNQTQVHHKIGLDFAAGIRSLMRQDPDIIMVGEIRDLETAQMAVQAALTGHLVLSTVHTNDAPSTIARLLDLGVPSYLINATLLGVMAQRLVRTLCPHCKEEGTIHAQDWQELVSPWKVNVPAKVYHPVGCLECRNTGYLGRQGIYEILVLSDNLKERVTPSCNLQDMRRQAMKEGMRTLRLSGAQKIAAGLTTMEEVMRVAPPPEKAN</sequence>
<gene>
    <name evidence="5" type="ordered locus">CJA_0483</name>
</gene>
<dbReference type="GO" id="GO:0005886">
    <property type="term" value="C:plasma membrane"/>
    <property type="evidence" value="ECO:0007669"/>
    <property type="project" value="TreeGrafter"/>
</dbReference>
<evidence type="ECO:0000313" key="5">
    <source>
        <dbReference type="EMBL" id="ACE86015.1"/>
    </source>
</evidence>
<evidence type="ECO:0000256" key="1">
    <source>
        <dbReference type="ARBA" id="ARBA00006611"/>
    </source>
</evidence>
<dbReference type="InterPro" id="IPR027417">
    <property type="entry name" value="P-loop_NTPase"/>
</dbReference>
<dbReference type="Pfam" id="PF05157">
    <property type="entry name" value="MshEN"/>
    <property type="match status" value="1"/>
</dbReference>
<comment type="similarity">
    <text evidence="1">Belongs to the GSP E family.</text>
</comment>
<dbReference type="Gene3D" id="3.30.450.90">
    <property type="match status" value="1"/>
</dbReference>
<dbReference type="InterPro" id="IPR037257">
    <property type="entry name" value="T2SS_E_N_sf"/>
</dbReference>
<dbReference type="HOGENOM" id="CLU_013446_10_6_6"/>
<dbReference type="PANTHER" id="PTHR30258:SF13">
    <property type="entry name" value="SECRETION PATHWAY ATPASE-RELATED"/>
    <property type="match status" value="1"/>
</dbReference>
<dbReference type="CDD" id="cd01129">
    <property type="entry name" value="PulE-GspE-like"/>
    <property type="match status" value="1"/>
</dbReference>
<evidence type="ECO:0000313" key="6">
    <source>
        <dbReference type="Proteomes" id="UP000001036"/>
    </source>
</evidence>
<keyword evidence="3" id="KW-0067">ATP-binding</keyword>
<reference evidence="5 6" key="1">
    <citation type="journal article" date="2008" name="J. Bacteriol.">
        <title>Insights into plant cell wall degradation from the genome sequence of the soil bacterium Cellvibrio japonicus.</title>
        <authorList>
            <person name="Deboy R.T."/>
            <person name="Mongodin E.F."/>
            <person name="Fouts D.E."/>
            <person name="Tailford L.E."/>
            <person name="Khouri H."/>
            <person name="Emerson J.B."/>
            <person name="Mohamoud Y."/>
            <person name="Watkins K."/>
            <person name="Henrissat B."/>
            <person name="Gilbert H.J."/>
            <person name="Nelson K.E."/>
        </authorList>
    </citation>
    <scope>NUCLEOTIDE SEQUENCE [LARGE SCALE GENOMIC DNA]</scope>
    <source>
        <strain evidence="5 6">Ueda107</strain>
    </source>
</reference>
<evidence type="ECO:0000259" key="4">
    <source>
        <dbReference type="PROSITE" id="PS00662"/>
    </source>
</evidence>
<dbReference type="PROSITE" id="PS00662">
    <property type="entry name" value="T2SP_E"/>
    <property type="match status" value="1"/>
</dbReference>
<dbReference type="Proteomes" id="UP000001036">
    <property type="component" value="Chromosome"/>
</dbReference>
<evidence type="ECO:0000256" key="2">
    <source>
        <dbReference type="ARBA" id="ARBA00022741"/>
    </source>
</evidence>